<accession>A0ABW8FS70</accession>
<dbReference type="RefSeq" id="WP_402076220.1">
    <property type="nucleotide sequence ID" value="NZ_JBIVGG010000022.1"/>
</dbReference>
<organism evidence="2 3">
    <name type="scientific">Streptomyces iakyrus</name>
    <dbReference type="NCBI Taxonomy" id="68219"/>
    <lineage>
        <taxon>Bacteria</taxon>
        <taxon>Bacillati</taxon>
        <taxon>Actinomycetota</taxon>
        <taxon>Actinomycetes</taxon>
        <taxon>Kitasatosporales</taxon>
        <taxon>Streptomycetaceae</taxon>
        <taxon>Streptomyces</taxon>
    </lineage>
</organism>
<name>A0ABW8FS70_9ACTN</name>
<proteinExistence type="predicted"/>
<comment type="caution">
    <text evidence="2">The sequence shown here is derived from an EMBL/GenBank/DDBJ whole genome shotgun (WGS) entry which is preliminary data.</text>
</comment>
<dbReference type="Proteomes" id="UP001617511">
    <property type="component" value="Unassembled WGS sequence"/>
</dbReference>
<gene>
    <name evidence="2" type="ORF">ACIP2Z_38740</name>
</gene>
<evidence type="ECO:0000256" key="1">
    <source>
        <dbReference type="SAM" id="MobiDB-lite"/>
    </source>
</evidence>
<feature type="region of interest" description="Disordered" evidence="1">
    <location>
        <begin position="123"/>
        <end position="149"/>
    </location>
</feature>
<feature type="compositionally biased region" description="Basic and acidic residues" evidence="1">
    <location>
        <begin position="123"/>
        <end position="133"/>
    </location>
</feature>
<keyword evidence="3" id="KW-1185">Reference proteome</keyword>
<evidence type="ECO:0000313" key="3">
    <source>
        <dbReference type="Proteomes" id="UP001617511"/>
    </source>
</evidence>
<reference evidence="2 3" key="1">
    <citation type="submission" date="2024-10" db="EMBL/GenBank/DDBJ databases">
        <title>The Natural Products Discovery Center: Release of the First 8490 Sequenced Strains for Exploring Actinobacteria Biosynthetic Diversity.</title>
        <authorList>
            <person name="Kalkreuter E."/>
            <person name="Kautsar S.A."/>
            <person name="Yang D."/>
            <person name="Bader C.D."/>
            <person name="Teijaro C.N."/>
            <person name="Fluegel L."/>
            <person name="Davis C.M."/>
            <person name="Simpson J.R."/>
            <person name="Lauterbach L."/>
            <person name="Steele A.D."/>
            <person name="Gui C."/>
            <person name="Meng S."/>
            <person name="Li G."/>
            <person name="Viehrig K."/>
            <person name="Ye F."/>
            <person name="Su P."/>
            <person name="Kiefer A.F."/>
            <person name="Nichols A."/>
            <person name="Cepeda A.J."/>
            <person name="Yan W."/>
            <person name="Fan B."/>
            <person name="Jiang Y."/>
            <person name="Adhikari A."/>
            <person name="Zheng C.-J."/>
            <person name="Schuster L."/>
            <person name="Cowan T.M."/>
            <person name="Smanski M.J."/>
            <person name="Chevrette M.G."/>
            <person name="De Carvalho L.P.S."/>
            <person name="Shen B."/>
        </authorList>
    </citation>
    <scope>NUCLEOTIDE SEQUENCE [LARGE SCALE GENOMIC DNA]</scope>
    <source>
        <strain evidence="2 3">NPDC089932</strain>
    </source>
</reference>
<dbReference type="EMBL" id="JBIVGG010000022">
    <property type="protein sequence ID" value="MFJ4084867.1"/>
    <property type="molecule type" value="Genomic_DNA"/>
</dbReference>
<evidence type="ECO:0008006" key="4">
    <source>
        <dbReference type="Google" id="ProtNLM"/>
    </source>
</evidence>
<protein>
    <recommendedName>
        <fullName evidence="4">Minor tail protein</fullName>
    </recommendedName>
</protein>
<sequence>MPTGWRFIAQNALTETVLDWQVPFTLSSNPKRDLSGPGSMAGTIDPEYARMIGPDGDPILREWGTKLYLEIDGAIRWGGIVTKTAYDGAQATVSCEGFSTYPHGIPFESYIISGKKITPKDPYAGKDKNHDGYIDGSNPKRKVPKPPKSYGGPRIDVYDAFRKIWDHVQSKPYGDIGLILDSHDKGELLGTSDGEDPWELAWWDNPDCGQTLDTLVNQFQFDWLETHAWKDSTSNTITHRLRLGTPRLGRKRTDLRFAQGENIVAIAKPEGMGDDYASEVVVLGKGEGQKMKRAQVVNLSPLGDRRLRRVATVTDKTLSSADAMRKRGQKELAGRTAALQIPAIQIVNHPNARFGSWSLGDDIRVQVHVPWVGDIDVWHRIVSDEISADGFITLALKRSDSFHY</sequence>
<evidence type="ECO:0000313" key="2">
    <source>
        <dbReference type="EMBL" id="MFJ4084867.1"/>
    </source>
</evidence>